<feature type="signal peptide" evidence="1">
    <location>
        <begin position="1"/>
        <end position="19"/>
    </location>
</feature>
<feature type="domain" description="Rhamnogalacturonan lyase family 11 C-terminal" evidence="3">
    <location>
        <begin position="215"/>
        <end position="660"/>
    </location>
</feature>
<gene>
    <name evidence="4" type="ORF">GQ607_007956</name>
</gene>
<dbReference type="Proteomes" id="UP000434172">
    <property type="component" value="Unassembled WGS sequence"/>
</dbReference>
<dbReference type="InterPro" id="IPR013783">
    <property type="entry name" value="Ig-like_fold"/>
</dbReference>
<dbReference type="InterPro" id="IPR041624">
    <property type="entry name" value="RGI_lyase"/>
</dbReference>
<dbReference type="InterPro" id="IPR034641">
    <property type="entry name" value="RGL11"/>
</dbReference>
<keyword evidence="1" id="KW-0732">Signal</keyword>
<name>A0A8H3WEH0_9PEZI</name>
<proteinExistence type="predicted"/>
<evidence type="ECO:0000259" key="2">
    <source>
        <dbReference type="Pfam" id="PF18370"/>
    </source>
</evidence>
<keyword evidence="5" id="KW-1185">Reference proteome</keyword>
<accession>A0A8H3WEH0</accession>
<dbReference type="InterPro" id="IPR028994">
    <property type="entry name" value="Integrin_alpha_N"/>
</dbReference>
<dbReference type="EMBL" id="WOWK01000041">
    <property type="protein sequence ID" value="KAF0324785.1"/>
    <property type="molecule type" value="Genomic_DNA"/>
</dbReference>
<feature type="domain" description="Rhamnogalacturonan I lyase beta-sheet" evidence="2">
    <location>
        <begin position="103"/>
        <end position="187"/>
    </location>
</feature>
<organism evidence="4 5">
    <name type="scientific">Colletotrichum asianum</name>
    <dbReference type="NCBI Taxonomy" id="702518"/>
    <lineage>
        <taxon>Eukaryota</taxon>
        <taxon>Fungi</taxon>
        <taxon>Dikarya</taxon>
        <taxon>Ascomycota</taxon>
        <taxon>Pezizomycotina</taxon>
        <taxon>Sordariomycetes</taxon>
        <taxon>Hypocreomycetidae</taxon>
        <taxon>Glomerellales</taxon>
        <taxon>Glomerellaceae</taxon>
        <taxon>Colletotrichum</taxon>
        <taxon>Colletotrichum gloeosporioides species complex</taxon>
    </lineage>
</organism>
<dbReference type="AlphaFoldDB" id="A0A8H3WEH0"/>
<dbReference type="OrthoDB" id="3665757at2759"/>
<protein>
    <submittedName>
        <fullName evidence="4">Fg-gap repeat family protein</fullName>
    </submittedName>
</protein>
<evidence type="ECO:0000256" key="1">
    <source>
        <dbReference type="SAM" id="SignalP"/>
    </source>
</evidence>
<dbReference type="PANTHER" id="PTHR43118">
    <property type="entry name" value="RHAMNOGALACTURONAN LYASE (EUROFUNG)"/>
    <property type="match status" value="1"/>
</dbReference>
<sequence>MRVSAIFTLAFAAYASACASYNDCHCYDSNGVPNNGATKSVCDHFGGSMIKAEREYGASTTYQECEAKTYGGASSFDNCDWRRRCQDAGATGADSSSDWWLTQLGRGVVAVRRSDQEILVSWRLLGLDPSGIGFNVYRDAGGSPEKLNSAVLTGGTNFVDSTADPDEVNTYFVRPVISGKEQDASGSFTLPADNAVEPVVRVPINSGGAVKFVWVGDLDGDGEWDFVLDRQTSPQSLEAYTSNGTFLWQISLGPNSENQNNIEPGSATIDVGHWDGATVFDFDSDGRAEVALRIANGVKFEDGTTFDDGETDDHQFMAIIDGLTGALRATAPVPTDYIDDGPMGARLGAGFLDGETPHLLAYMKNRQDSGAFNLIYAAYTLNGKTLTQEWQWNRGSGNYSDGHNTRIIDVDGDGKDEIFEIGFGLNGDGKPRYSLNDQGVVHGDRFHIAKMDPDREGLQGYGVQQDNPSLLYEYYYDADSGEILWKHYGDEVGDNARGMAGDIDPNHDGMEVWSFMGVYNAKENELTESDTSLAPWPHTGLWWDGDEMMELFNDGKFEKWNWNTSAVDRILKVSTYGGTLSGRYAQFIGDILGDWMEEVVVTNADADELLIFTTDKPSDIRLYTLAHNPAYRNAMTLKGYMQSSHVDYFIGKDMKTPPTPNIRYAGA</sequence>
<dbReference type="InterPro" id="IPR049366">
    <property type="entry name" value="RGL11_C"/>
</dbReference>
<feature type="chain" id="PRO_5034722831" evidence="1">
    <location>
        <begin position="20"/>
        <end position="667"/>
    </location>
</feature>
<reference evidence="4 5" key="1">
    <citation type="submission" date="2019-12" db="EMBL/GenBank/DDBJ databases">
        <title>A genome sequence resource for the geographically widespread anthracnose pathogen Colletotrichum asianum.</title>
        <authorList>
            <person name="Meng Y."/>
        </authorList>
    </citation>
    <scope>NUCLEOTIDE SEQUENCE [LARGE SCALE GENOMIC DNA]</scope>
    <source>
        <strain evidence="4 5">ICMP 18580</strain>
    </source>
</reference>
<evidence type="ECO:0000313" key="4">
    <source>
        <dbReference type="EMBL" id="KAF0324785.1"/>
    </source>
</evidence>
<dbReference type="PANTHER" id="PTHR43118:SF1">
    <property type="entry name" value="RHAMNOGALACTURONAN LYASE (EUROFUNG)"/>
    <property type="match status" value="1"/>
</dbReference>
<dbReference type="Pfam" id="PF18370">
    <property type="entry name" value="RGI_lyase"/>
    <property type="match status" value="1"/>
</dbReference>
<dbReference type="Gene3D" id="2.60.40.10">
    <property type="entry name" value="Immunoglobulins"/>
    <property type="match status" value="1"/>
</dbReference>
<dbReference type="Pfam" id="PF21348">
    <property type="entry name" value="RGL11_C"/>
    <property type="match status" value="1"/>
</dbReference>
<evidence type="ECO:0000313" key="5">
    <source>
        <dbReference type="Proteomes" id="UP000434172"/>
    </source>
</evidence>
<comment type="caution">
    <text evidence="4">The sequence shown here is derived from an EMBL/GenBank/DDBJ whole genome shotgun (WGS) entry which is preliminary data.</text>
</comment>
<evidence type="ECO:0000259" key="3">
    <source>
        <dbReference type="Pfam" id="PF21348"/>
    </source>
</evidence>
<dbReference type="SUPFAM" id="SSF69318">
    <property type="entry name" value="Integrin alpha N-terminal domain"/>
    <property type="match status" value="1"/>
</dbReference>